<dbReference type="RefSeq" id="WP_101009518.1">
    <property type="nucleotide sequence ID" value="NZ_FRFC01000003.1"/>
</dbReference>
<protein>
    <recommendedName>
        <fullName evidence="3">Transposase</fullName>
    </recommendedName>
</protein>
<name>A0A2H1EGZ4_9ARCH</name>
<gene>
    <name evidence="1" type="ORF">NSIN_20519</name>
</gene>
<organism evidence="1 2">
    <name type="scientific">Nitrosotalea sinensis</name>
    <dbReference type="NCBI Taxonomy" id="1499975"/>
    <lineage>
        <taxon>Archaea</taxon>
        <taxon>Nitrososphaerota</taxon>
        <taxon>Nitrososphaeria</taxon>
        <taxon>Nitrosotaleales</taxon>
        <taxon>Nitrosotaleaceae</taxon>
        <taxon>Nitrosotalea</taxon>
    </lineage>
</organism>
<sequence>MSSLQNNTPTLAQMWQYIDKILDPIDMAPDKASLDNGQVFRLYLKLGKIDNSFRDSIQVHILRNQLACARLESLVN</sequence>
<dbReference type="OrthoDB" id="11552at2157"/>
<proteinExistence type="predicted"/>
<evidence type="ECO:0000313" key="2">
    <source>
        <dbReference type="Proteomes" id="UP000232412"/>
    </source>
</evidence>
<dbReference type="AlphaFoldDB" id="A0A2H1EGZ4"/>
<keyword evidence="2" id="KW-1185">Reference proteome</keyword>
<dbReference type="Proteomes" id="UP000232412">
    <property type="component" value="Unassembled WGS sequence"/>
</dbReference>
<accession>A0A2H1EGZ4</accession>
<dbReference type="EMBL" id="FRFC01000003">
    <property type="protein sequence ID" value="SHO45042.1"/>
    <property type="molecule type" value="Genomic_DNA"/>
</dbReference>
<evidence type="ECO:0008006" key="3">
    <source>
        <dbReference type="Google" id="ProtNLM"/>
    </source>
</evidence>
<reference evidence="2" key="1">
    <citation type="submission" date="2016-12" db="EMBL/GenBank/DDBJ databases">
        <authorList>
            <person name="Herbold C."/>
        </authorList>
    </citation>
    <scope>NUCLEOTIDE SEQUENCE [LARGE SCALE GENOMIC DNA]</scope>
</reference>
<evidence type="ECO:0000313" key="1">
    <source>
        <dbReference type="EMBL" id="SHO45042.1"/>
    </source>
</evidence>